<sequence length="119" mass="12531">MSKNKLTTTIHAVNGGSDTLILVGKSDLFGFSDGKKSENRMGTKLDCVAPGNRLVSLTVKIEGPDPFPHFSDSDIGSMVASMAFPLVKLTNAVVSLYTMNGNLGMTVTADGAILVEPKK</sequence>
<dbReference type="Proteomes" id="UP000594014">
    <property type="component" value="Chromosome"/>
</dbReference>
<evidence type="ECO:0000313" key="1">
    <source>
        <dbReference type="EMBL" id="QOX64225.1"/>
    </source>
</evidence>
<accession>A0ACD1ACM5</accession>
<keyword evidence="2" id="KW-1185">Reference proteome</keyword>
<reference evidence="1" key="1">
    <citation type="submission" date="2019-08" db="EMBL/GenBank/DDBJ databases">
        <title>Genome sequence of Clostridiales bacterium MT110.</title>
        <authorList>
            <person name="Cao J."/>
        </authorList>
    </citation>
    <scope>NUCLEOTIDE SEQUENCE</scope>
    <source>
        <strain evidence="1">MT110</strain>
    </source>
</reference>
<organism evidence="1 2">
    <name type="scientific">Anoxybacterium hadale</name>
    <dbReference type="NCBI Taxonomy" id="3408580"/>
    <lineage>
        <taxon>Bacteria</taxon>
        <taxon>Bacillati</taxon>
        <taxon>Bacillota</taxon>
        <taxon>Clostridia</taxon>
        <taxon>Peptostreptococcales</taxon>
        <taxon>Anaerovoracaceae</taxon>
        <taxon>Anoxybacterium</taxon>
    </lineage>
</organism>
<protein>
    <submittedName>
        <fullName evidence="1">Uncharacterized protein</fullName>
    </submittedName>
</protein>
<proteinExistence type="predicted"/>
<gene>
    <name evidence="1" type="ORF">FRZ06_13190</name>
</gene>
<evidence type="ECO:0000313" key="2">
    <source>
        <dbReference type="Proteomes" id="UP000594014"/>
    </source>
</evidence>
<dbReference type="EMBL" id="CP042469">
    <property type="protein sequence ID" value="QOX64225.1"/>
    <property type="molecule type" value="Genomic_DNA"/>
</dbReference>
<name>A0ACD1ACM5_9FIRM</name>